<dbReference type="Gramene" id="TraesCS6D02G150300.1">
    <property type="protein sequence ID" value="TraesCS6D02G150300.1"/>
    <property type="gene ID" value="TraesCS6D02G150300"/>
</dbReference>
<evidence type="ECO:0008006" key="3">
    <source>
        <dbReference type="Google" id="ProtNLM"/>
    </source>
</evidence>
<dbReference type="STRING" id="4565.A0A3B6QCV3"/>
<dbReference type="OrthoDB" id="648973at2759"/>
<proteinExistence type="predicted"/>
<name>A0A3B6QCV3_WHEAT</name>
<evidence type="ECO:0000313" key="2">
    <source>
        <dbReference type="Proteomes" id="UP000019116"/>
    </source>
</evidence>
<dbReference type="EnsemblPlants" id="TraesCS6D02G150300.1">
    <property type="protein sequence ID" value="TraesCS6D02G150300.1"/>
    <property type="gene ID" value="TraesCS6D02G150300"/>
</dbReference>
<dbReference type="PANTHER" id="PTHR33377">
    <property type="entry name" value="OS10G0134700 PROTEIN-RELATED"/>
    <property type="match status" value="1"/>
</dbReference>
<evidence type="ECO:0000313" key="1">
    <source>
        <dbReference type="EnsemblPlants" id="TraesCS6D02G150300.1"/>
    </source>
</evidence>
<keyword evidence="2" id="KW-1185">Reference proteome</keyword>
<organism evidence="1">
    <name type="scientific">Triticum aestivum</name>
    <name type="common">Wheat</name>
    <dbReference type="NCBI Taxonomy" id="4565"/>
    <lineage>
        <taxon>Eukaryota</taxon>
        <taxon>Viridiplantae</taxon>
        <taxon>Streptophyta</taxon>
        <taxon>Embryophyta</taxon>
        <taxon>Tracheophyta</taxon>
        <taxon>Spermatophyta</taxon>
        <taxon>Magnoliopsida</taxon>
        <taxon>Liliopsida</taxon>
        <taxon>Poales</taxon>
        <taxon>Poaceae</taxon>
        <taxon>BOP clade</taxon>
        <taxon>Pooideae</taxon>
        <taxon>Triticodae</taxon>
        <taxon>Triticeae</taxon>
        <taxon>Triticinae</taxon>
        <taxon>Triticum</taxon>
    </lineage>
</organism>
<dbReference type="Proteomes" id="UP000019116">
    <property type="component" value="Chromosome 6D"/>
</dbReference>
<reference evidence="1" key="2">
    <citation type="submission" date="2018-10" db="UniProtKB">
        <authorList>
            <consortium name="EnsemblPlants"/>
        </authorList>
    </citation>
    <scope>IDENTIFICATION</scope>
</reference>
<dbReference type="AlphaFoldDB" id="A0A3B6QCV3"/>
<dbReference type="Gramene" id="TraesCAD_scaffold_025648_01G000200.1">
    <property type="protein sequence ID" value="TraesCAD_scaffold_025648_01G000200.1"/>
    <property type="gene ID" value="TraesCAD_scaffold_025648_01G000200"/>
</dbReference>
<dbReference type="Gramene" id="TraesCS6D03G0334100.1">
    <property type="protein sequence ID" value="TraesCS6D03G0334100.1.CDS"/>
    <property type="gene ID" value="TraesCS6D03G0334100"/>
</dbReference>
<reference evidence="1" key="1">
    <citation type="submission" date="2018-08" db="EMBL/GenBank/DDBJ databases">
        <authorList>
            <person name="Rossello M."/>
        </authorList>
    </citation>
    <scope>NUCLEOTIDE SEQUENCE [LARGE SCALE GENOMIC DNA]</scope>
    <source>
        <strain evidence="1">cv. Chinese Spring</strain>
    </source>
</reference>
<dbReference type="Gramene" id="TraesCLE_scaffold_020066_01G000100.1">
    <property type="protein sequence ID" value="TraesCLE_scaffold_020066_01G000100.1"/>
    <property type="gene ID" value="TraesCLE_scaffold_020066_01G000100"/>
</dbReference>
<dbReference type="OMA" id="VDFHCVS"/>
<dbReference type="Gramene" id="TraesWEE_scaffold_021137_01G000200.1">
    <property type="protein sequence ID" value="TraesWEE_scaffold_021137_01G000200.1"/>
    <property type="gene ID" value="TraesWEE_scaffold_021137_01G000200"/>
</dbReference>
<sequence length="381" mass="40656">MAGEAIVSGVVGDMIGRAMSLLAGQLLDQQPERSVEAKLRRLRRLLVKVERAADAAGARRIPSRALLSWLAEIVDGAYRGRYLLDAFPVPSGAGDQDDGHAGNNKVVPLARSFSMPSSFNPAKRLRVAAMKLLLGDGDGSADELDGVSGLTEFVMLLQMCPPALHRPLATSIYADSQMFGRHVERRRVLEFLLHDDEGEPTLAELGVLPIIGSAGLGKTTLEQHVCKEPAGARAEADPRLAAAGQAIAKRLGGSFFGGKMVGALLRSRPDARLWRSVQSSSFSIADVWCLGNEGCVAAAAGSLLPRHLTVRCVTVSGLPMRGLVGIQEASLALPAPPCPDDGPELPVLLCKSVPWLLRVLHCPLHDRQRDQSVKRPSDSSN</sequence>
<dbReference type="PANTHER" id="PTHR33377:SF102">
    <property type="entry name" value="OS02G0199200 PROTEIN"/>
    <property type="match status" value="1"/>
</dbReference>
<accession>A0A3B6QCV3</accession>
<dbReference type="Gramene" id="TraesROB_scaffold_015617_01G000200.1">
    <property type="protein sequence ID" value="TraesROB_scaffold_015617_01G000200.1"/>
    <property type="gene ID" value="TraesROB_scaffold_015617_01G000200"/>
</dbReference>
<protein>
    <recommendedName>
        <fullName evidence="3">Rx N-terminal domain-containing protein</fullName>
    </recommendedName>
</protein>